<dbReference type="OrthoDB" id="2791066at2759"/>
<comment type="caution">
    <text evidence="1">The sequence shown here is derived from an EMBL/GenBank/DDBJ whole genome shotgun (WGS) entry which is preliminary data.</text>
</comment>
<reference evidence="1 2" key="1">
    <citation type="submission" date="2018-11" db="EMBL/GenBank/DDBJ databases">
        <title>Genome assembly of Steccherinum ochraceum LE-BIN_3174, the white-rot fungus of the Steccherinaceae family (The Residual Polyporoid clade, Polyporales, Basidiomycota).</title>
        <authorList>
            <person name="Fedorova T.V."/>
            <person name="Glazunova O.A."/>
            <person name="Landesman E.O."/>
            <person name="Moiseenko K.V."/>
            <person name="Psurtseva N.V."/>
            <person name="Savinova O.S."/>
            <person name="Shakhova N.V."/>
            <person name="Tyazhelova T.V."/>
            <person name="Vasina D.V."/>
        </authorList>
    </citation>
    <scope>NUCLEOTIDE SEQUENCE [LARGE SCALE GENOMIC DNA]</scope>
    <source>
        <strain evidence="1 2">LE-BIN_3174</strain>
    </source>
</reference>
<dbReference type="STRING" id="92696.A0A4R0RJT9"/>
<name>A0A4R0RJT9_9APHY</name>
<accession>A0A4R0RJT9</accession>
<dbReference type="AlphaFoldDB" id="A0A4R0RJT9"/>
<evidence type="ECO:0000313" key="1">
    <source>
        <dbReference type="EMBL" id="TCD68701.1"/>
    </source>
</evidence>
<evidence type="ECO:0008006" key="3">
    <source>
        <dbReference type="Google" id="ProtNLM"/>
    </source>
</evidence>
<gene>
    <name evidence="1" type="ORF">EIP91_009985</name>
</gene>
<dbReference type="SUPFAM" id="SSF52047">
    <property type="entry name" value="RNI-like"/>
    <property type="match status" value="1"/>
</dbReference>
<sequence length="495" mass="56434">MAIGADTNSRKEFQLHIPYMVQELIKLTHVCRYWRNTAISSALLWRYIPIGKPYTYRSYGTTLELELVRRSGQTHLNLLAHCSTDDEAAIVISELFRVVALEYAPTGVYVLPAGTVNAPILRSLTVDASYRDIDDLPIPIPFIAPDSPLPMLTSLEMKGMGYRDIVPFLRPTLKRLHLISMDDSPSMSDFLHALTSMPQLEDLEINDMFAFRAPSTVPLSHVRLPSLRNVWINDSLPAVTELLNHLVFPAHTFFKSHSDFHYEYNPEFLDIPWEAAQQMFFHSMLLKLTGYNLIGPIPKIEALHIKDRTVHAFRGSSQRPYFTAYTADDFPCVSSILAEIHWSSSTNLLAGIKELVLEAPLDPGGEAALASMFPFFVNLTTLRLIQTPEVWRYLARAHCHLDELPSDHLPLPRLKKLSMTGARASQVPIVAWNDACKTEFLTSLRDMLKARWDAKIPLRELSLHYPIAFSERDDLPLLQEFVKTVRCYRRYKSRS</sequence>
<dbReference type="Proteomes" id="UP000292702">
    <property type="component" value="Unassembled WGS sequence"/>
</dbReference>
<evidence type="ECO:0000313" key="2">
    <source>
        <dbReference type="Proteomes" id="UP000292702"/>
    </source>
</evidence>
<protein>
    <recommendedName>
        <fullName evidence="3">F-box domain-containing protein</fullName>
    </recommendedName>
</protein>
<keyword evidence="2" id="KW-1185">Reference proteome</keyword>
<proteinExistence type="predicted"/>
<dbReference type="EMBL" id="RWJN01000059">
    <property type="protein sequence ID" value="TCD68701.1"/>
    <property type="molecule type" value="Genomic_DNA"/>
</dbReference>
<organism evidence="1 2">
    <name type="scientific">Steccherinum ochraceum</name>
    <dbReference type="NCBI Taxonomy" id="92696"/>
    <lineage>
        <taxon>Eukaryota</taxon>
        <taxon>Fungi</taxon>
        <taxon>Dikarya</taxon>
        <taxon>Basidiomycota</taxon>
        <taxon>Agaricomycotina</taxon>
        <taxon>Agaricomycetes</taxon>
        <taxon>Polyporales</taxon>
        <taxon>Steccherinaceae</taxon>
        <taxon>Steccherinum</taxon>
    </lineage>
</organism>